<keyword evidence="4" id="KW-0677">Repeat</keyword>
<evidence type="ECO:0000256" key="2">
    <source>
        <dbReference type="ARBA" id="ARBA00022605"/>
    </source>
</evidence>
<dbReference type="PANTHER" id="PTHR43300">
    <property type="entry name" value="ACETYLTRANSFERASE"/>
    <property type="match status" value="1"/>
</dbReference>
<dbReference type="RefSeq" id="WP_117015350.1">
    <property type="nucleotide sequence ID" value="NZ_WWCW01000042.1"/>
</dbReference>
<dbReference type="InterPro" id="IPR018357">
    <property type="entry name" value="Hexapep_transf_CS"/>
</dbReference>
<gene>
    <name evidence="8" type="ORF">GTP91_13925</name>
</gene>
<dbReference type="PROSITE" id="PS00101">
    <property type="entry name" value="HEXAPEP_TRANSFERASES"/>
    <property type="match status" value="1"/>
</dbReference>
<keyword evidence="2" id="KW-0028">Amino-acid biosynthesis</keyword>
<keyword evidence="5" id="KW-0220">Diaminopimelate biosynthesis</keyword>
<dbReference type="Proteomes" id="UP000470302">
    <property type="component" value="Unassembled WGS sequence"/>
</dbReference>
<dbReference type="EMBL" id="WWCW01000042">
    <property type="protein sequence ID" value="MYM88275.1"/>
    <property type="molecule type" value="Genomic_DNA"/>
</dbReference>
<dbReference type="InterPro" id="IPR001451">
    <property type="entry name" value="Hexapep"/>
</dbReference>
<dbReference type="GO" id="GO:0016746">
    <property type="term" value="F:acyltransferase activity"/>
    <property type="evidence" value="ECO:0007669"/>
    <property type="project" value="UniProtKB-KW"/>
</dbReference>
<dbReference type="CDD" id="cd03358">
    <property type="entry name" value="LbH_WxcM_N_like"/>
    <property type="match status" value="1"/>
</dbReference>
<dbReference type="InterPro" id="IPR050179">
    <property type="entry name" value="Trans_hexapeptide_repeat"/>
</dbReference>
<reference evidence="8 9" key="1">
    <citation type="submission" date="2020-01" db="EMBL/GenBank/DDBJ databases">
        <title>Novel species isolated from a subtropical stream in China.</title>
        <authorList>
            <person name="Lu H."/>
        </authorList>
    </citation>
    <scope>NUCLEOTIDE SEQUENCE [LARGE SCALE GENOMIC DNA]</scope>
    <source>
        <strain evidence="8 9">FT82W</strain>
    </source>
</reference>
<dbReference type="Pfam" id="PF00132">
    <property type="entry name" value="Hexapep"/>
    <property type="match status" value="1"/>
</dbReference>
<evidence type="ECO:0000256" key="4">
    <source>
        <dbReference type="ARBA" id="ARBA00022737"/>
    </source>
</evidence>
<dbReference type="InterPro" id="IPR011004">
    <property type="entry name" value="Trimer_LpxA-like_sf"/>
</dbReference>
<accession>A0A845G4E3</accession>
<protein>
    <submittedName>
        <fullName evidence="8">N-acetyltransferase</fullName>
    </submittedName>
</protein>
<evidence type="ECO:0000256" key="7">
    <source>
        <dbReference type="ARBA" id="ARBA00023315"/>
    </source>
</evidence>
<sequence length="252" mass="26714">MIHPSASVSPQAILGANVSIGAFTIVHENVHIGDNTVIDSFCEIGYPSPLAEGLPLVIGADSRIRSHSILYAGSTFGARFITGHRVTVREKTTAGVNFQLGTLSDIQGDCSIGDYVRFHSNVHIGKMSKVGNFVWIFPYVVLTNDPHPPSDVLLGCEIGDYAAVATMSVVLPGVKVGSGALVAAHSMVGRDVAPDTVAGGSPSKYICDTSKIKLKDGTDRPAYPWTSHFRRGYPADVVAGWDIPPSPRSESL</sequence>
<proteinExistence type="inferred from homology"/>
<comment type="caution">
    <text evidence="8">The sequence shown here is derived from an EMBL/GenBank/DDBJ whole genome shotgun (WGS) entry which is preliminary data.</text>
</comment>
<dbReference type="SUPFAM" id="SSF51161">
    <property type="entry name" value="Trimeric LpxA-like enzymes"/>
    <property type="match status" value="1"/>
</dbReference>
<evidence type="ECO:0000256" key="3">
    <source>
        <dbReference type="ARBA" id="ARBA00022679"/>
    </source>
</evidence>
<evidence type="ECO:0000256" key="1">
    <source>
        <dbReference type="ARBA" id="ARBA00007274"/>
    </source>
</evidence>
<keyword evidence="7" id="KW-0012">Acyltransferase</keyword>
<evidence type="ECO:0000256" key="5">
    <source>
        <dbReference type="ARBA" id="ARBA00022915"/>
    </source>
</evidence>
<comment type="similarity">
    <text evidence="1">Belongs to the transferase hexapeptide repeat family.</text>
</comment>
<dbReference type="PANTHER" id="PTHR43300:SF10">
    <property type="entry name" value="2,3,4,5-TETRAHYDROPYRIDINE-2,6-DICARBOXYLATE N-ACETYLTRANSFERASE"/>
    <property type="match status" value="1"/>
</dbReference>
<keyword evidence="3 8" id="KW-0808">Transferase</keyword>
<dbReference type="Gene3D" id="2.160.10.10">
    <property type="entry name" value="Hexapeptide repeat proteins"/>
    <property type="match status" value="1"/>
</dbReference>
<keyword evidence="6" id="KW-0457">Lysine biosynthesis</keyword>
<dbReference type="GO" id="GO:0009085">
    <property type="term" value="P:lysine biosynthetic process"/>
    <property type="evidence" value="ECO:0007669"/>
    <property type="project" value="UniProtKB-KW"/>
</dbReference>
<evidence type="ECO:0000313" key="8">
    <source>
        <dbReference type="EMBL" id="MYM88275.1"/>
    </source>
</evidence>
<evidence type="ECO:0000313" key="9">
    <source>
        <dbReference type="Proteomes" id="UP000470302"/>
    </source>
</evidence>
<evidence type="ECO:0000256" key="6">
    <source>
        <dbReference type="ARBA" id="ARBA00023154"/>
    </source>
</evidence>
<organism evidence="8 9">
    <name type="scientific">Duganella vulcania</name>
    <dbReference type="NCBI Taxonomy" id="2692166"/>
    <lineage>
        <taxon>Bacteria</taxon>
        <taxon>Pseudomonadati</taxon>
        <taxon>Pseudomonadota</taxon>
        <taxon>Betaproteobacteria</taxon>
        <taxon>Burkholderiales</taxon>
        <taxon>Oxalobacteraceae</taxon>
        <taxon>Telluria group</taxon>
        <taxon>Duganella</taxon>
    </lineage>
</organism>
<dbReference type="GO" id="GO:0019877">
    <property type="term" value="P:diaminopimelate biosynthetic process"/>
    <property type="evidence" value="ECO:0007669"/>
    <property type="project" value="UniProtKB-KW"/>
</dbReference>
<name>A0A845G4E3_9BURK</name>
<dbReference type="AlphaFoldDB" id="A0A845G4E3"/>